<dbReference type="Pfam" id="PF09995">
    <property type="entry name" value="MPAB_Lcp_cat"/>
    <property type="match status" value="1"/>
</dbReference>
<name>V2XFG3_MONRO</name>
<reference evidence="2 3" key="1">
    <citation type="journal article" date="2014" name="BMC Genomics">
        <title>Genome and secretome analysis of the hemibiotrophic fungal pathogen, Moniliophthora roreri, which causes frosty pod rot disease of cacao: mechanisms of the biotrophic and necrotrophic phases.</title>
        <authorList>
            <person name="Meinhardt L.W."/>
            <person name="Costa G.G.L."/>
            <person name="Thomazella D.P.T."/>
            <person name="Teixeira P.J.P.L."/>
            <person name="Carazzolle M.F."/>
            <person name="Schuster S.C."/>
            <person name="Carlson J.E."/>
            <person name="Guiltinan M.J."/>
            <person name="Mieczkowski P."/>
            <person name="Farmer A."/>
            <person name="Ramaraj T."/>
            <person name="Crozier J."/>
            <person name="Davis R.E."/>
            <person name="Shao J."/>
            <person name="Melnick R.L."/>
            <person name="Pereira G.A.G."/>
            <person name="Bailey B.A."/>
        </authorList>
    </citation>
    <scope>NUCLEOTIDE SEQUENCE [LARGE SCALE GENOMIC DNA]</scope>
    <source>
        <strain evidence="2 3">MCA 2997</strain>
    </source>
</reference>
<accession>V2XFG3</accession>
<dbReference type="KEGG" id="mrr:Moror_4499"/>
<organism evidence="2 3">
    <name type="scientific">Moniliophthora roreri (strain MCA 2997)</name>
    <name type="common">Cocoa frosty pod rot fungus</name>
    <name type="synonym">Crinipellis roreri</name>
    <dbReference type="NCBI Taxonomy" id="1381753"/>
    <lineage>
        <taxon>Eukaryota</taxon>
        <taxon>Fungi</taxon>
        <taxon>Dikarya</taxon>
        <taxon>Basidiomycota</taxon>
        <taxon>Agaricomycotina</taxon>
        <taxon>Agaricomycetes</taxon>
        <taxon>Agaricomycetidae</taxon>
        <taxon>Agaricales</taxon>
        <taxon>Marasmiineae</taxon>
        <taxon>Marasmiaceae</taxon>
        <taxon>Moniliophthora</taxon>
    </lineage>
</organism>
<evidence type="ECO:0000313" key="3">
    <source>
        <dbReference type="Proteomes" id="UP000017559"/>
    </source>
</evidence>
<dbReference type="Proteomes" id="UP000017559">
    <property type="component" value="Unassembled WGS sequence"/>
</dbReference>
<feature type="domain" description="ER-bound oxygenase mpaB/mpaB'/Rubber oxygenase catalytic" evidence="1">
    <location>
        <begin position="170"/>
        <end position="281"/>
    </location>
</feature>
<dbReference type="GO" id="GO:0016491">
    <property type="term" value="F:oxidoreductase activity"/>
    <property type="evidence" value="ECO:0007669"/>
    <property type="project" value="InterPro"/>
</dbReference>
<dbReference type="InterPro" id="IPR046366">
    <property type="entry name" value="MPAB"/>
</dbReference>
<evidence type="ECO:0000259" key="1">
    <source>
        <dbReference type="Pfam" id="PF09995"/>
    </source>
</evidence>
<gene>
    <name evidence="2" type="ORF">Moror_4499</name>
</gene>
<dbReference type="EMBL" id="AWSO01000283">
    <property type="protein sequence ID" value="ESK92462.1"/>
    <property type="molecule type" value="Genomic_DNA"/>
</dbReference>
<comment type="caution">
    <text evidence="2">The sequence shown here is derived from an EMBL/GenBank/DDBJ whole genome shotgun (WGS) entry which is preliminary data.</text>
</comment>
<dbReference type="PANTHER" id="PTHR36124">
    <property type="match status" value="1"/>
</dbReference>
<dbReference type="AlphaFoldDB" id="V2XFG3"/>
<keyword evidence="3" id="KW-1185">Reference proteome</keyword>
<protein>
    <recommendedName>
        <fullName evidence="1">ER-bound oxygenase mpaB/mpaB'/Rubber oxygenase catalytic domain-containing protein</fullName>
    </recommendedName>
</protein>
<sequence length="410" mass="46775">MATKRQRHVHCTKALSETSSFSGCASYEFSGGEGTTISNACTDPSTEQEPFRLRMHKLLLRSCLSTSYHLLQDSVAFALFKTYSIPTISKILASTKELKSADSISKRYADTGILIATWVRCPINGYDKPEPGDDVKLGHSKDPKYDPRANLAIARVNWLHSHYNIITLNTRSSQKWVERYGWRTFAPIERHAAFMFWVEVGHRMGIQGIPETPEAFKEWVQEYEERAMYPAQTNHDVAWYTLEELIHVLPETLGVRNFARKLAIAMLDDNVREAMTLPDQPQYIKTILHTTLKLAAWHVRYFHLPIQPAGLVESKLPDPSDGKPPLMHPKYYTSKPWYKPESKSFFGQVWDGPTVKSGKYEDVPSANFKSEGYRPDTLGPLRYEHAGQDEVFRMAETLQGCPISSTWRAK</sequence>
<dbReference type="OrthoDB" id="545169at2759"/>
<dbReference type="PANTHER" id="PTHR36124:SF1">
    <property type="entry name" value="ER-BOUND OXYGENASE MPAB_MPAB'_RUBBER OXYGENASE CATALYTIC DOMAIN-CONTAINING PROTEIN"/>
    <property type="match status" value="1"/>
</dbReference>
<proteinExistence type="predicted"/>
<dbReference type="InterPro" id="IPR018713">
    <property type="entry name" value="MPAB/Lcp_cat_dom"/>
</dbReference>
<dbReference type="HOGENOM" id="CLU_039076_0_0_1"/>
<evidence type="ECO:0000313" key="2">
    <source>
        <dbReference type="EMBL" id="ESK92462.1"/>
    </source>
</evidence>